<dbReference type="SUPFAM" id="SSF51206">
    <property type="entry name" value="cAMP-binding domain-like"/>
    <property type="match status" value="1"/>
</dbReference>
<dbReference type="Pfam" id="PF00027">
    <property type="entry name" value="cNMP_binding"/>
    <property type="match status" value="1"/>
</dbReference>
<dbReference type="PROSITE" id="PS50042">
    <property type="entry name" value="CNMP_BINDING_3"/>
    <property type="match status" value="1"/>
</dbReference>
<comment type="caution">
    <text evidence="2">The sequence shown here is derived from an EMBL/GenBank/DDBJ whole genome shotgun (WGS) entry which is preliminary data.</text>
</comment>
<dbReference type="Gene3D" id="2.60.120.10">
    <property type="entry name" value="Jelly Rolls"/>
    <property type="match status" value="1"/>
</dbReference>
<sequence>MPGKLRSYKTGSVIYFLGDVGDNIYILKSGVVSLVYYSIETGEEVRD</sequence>
<dbReference type="InterPro" id="IPR000595">
    <property type="entry name" value="cNMP-bd_dom"/>
</dbReference>
<reference evidence="2" key="1">
    <citation type="journal article" date="2015" name="Nature">
        <title>Complex archaea that bridge the gap between prokaryotes and eukaryotes.</title>
        <authorList>
            <person name="Spang A."/>
            <person name="Saw J.H."/>
            <person name="Jorgensen S.L."/>
            <person name="Zaremba-Niedzwiedzka K."/>
            <person name="Martijn J."/>
            <person name="Lind A.E."/>
            <person name="van Eijk R."/>
            <person name="Schleper C."/>
            <person name="Guy L."/>
            <person name="Ettema T.J."/>
        </authorList>
    </citation>
    <scope>NUCLEOTIDE SEQUENCE</scope>
</reference>
<dbReference type="InterPro" id="IPR018490">
    <property type="entry name" value="cNMP-bd_dom_sf"/>
</dbReference>
<evidence type="ECO:0000259" key="1">
    <source>
        <dbReference type="PROSITE" id="PS50042"/>
    </source>
</evidence>
<accession>A0A0F9AI51</accession>
<evidence type="ECO:0000313" key="2">
    <source>
        <dbReference type="EMBL" id="KKL09090.1"/>
    </source>
</evidence>
<feature type="non-terminal residue" evidence="2">
    <location>
        <position position="47"/>
    </location>
</feature>
<proteinExistence type="predicted"/>
<gene>
    <name evidence="2" type="ORF">LCGC14_2569350</name>
</gene>
<feature type="domain" description="Cyclic nucleotide-binding" evidence="1">
    <location>
        <begin position="6"/>
        <end position="47"/>
    </location>
</feature>
<dbReference type="AlphaFoldDB" id="A0A0F9AI51"/>
<protein>
    <recommendedName>
        <fullName evidence="1">Cyclic nucleotide-binding domain-containing protein</fullName>
    </recommendedName>
</protein>
<name>A0A0F9AI51_9ZZZZ</name>
<dbReference type="InterPro" id="IPR014710">
    <property type="entry name" value="RmlC-like_jellyroll"/>
</dbReference>
<dbReference type="EMBL" id="LAZR01042618">
    <property type="protein sequence ID" value="KKL09090.1"/>
    <property type="molecule type" value="Genomic_DNA"/>
</dbReference>
<organism evidence="2">
    <name type="scientific">marine sediment metagenome</name>
    <dbReference type="NCBI Taxonomy" id="412755"/>
    <lineage>
        <taxon>unclassified sequences</taxon>
        <taxon>metagenomes</taxon>
        <taxon>ecological metagenomes</taxon>
    </lineage>
</organism>